<dbReference type="Pfam" id="PF01527">
    <property type="entry name" value="HTH_Tnp_1"/>
    <property type="match status" value="1"/>
</dbReference>
<sequence length="102" mass="11648">MTQKPRRTFTDEQKAEAVRIVGQSGKPVSQVAKEMGLTESALRKWVKQAQIDHQDNPQGPLTSVECQELNTLRRDLKRVQMERDFLKKAATFFARDSSDPMS</sequence>
<accession>A0A6J4VWM9</accession>
<reference evidence="1" key="1">
    <citation type="submission" date="2020-02" db="EMBL/GenBank/DDBJ databases">
        <authorList>
            <person name="Meier V. D."/>
        </authorList>
    </citation>
    <scope>NUCLEOTIDE SEQUENCE</scope>
    <source>
        <strain evidence="1">AVDCRST_MAG81</strain>
    </source>
</reference>
<dbReference type="InterPro" id="IPR051839">
    <property type="entry name" value="RD_transcriptional_regulator"/>
</dbReference>
<protein>
    <submittedName>
        <fullName evidence="1">Transposase</fullName>
    </submittedName>
</protein>
<organism evidence="1">
    <name type="scientific">uncultured Synechococcales cyanobacterium</name>
    <dbReference type="NCBI Taxonomy" id="1936017"/>
    <lineage>
        <taxon>Bacteria</taxon>
        <taxon>Bacillati</taxon>
        <taxon>Cyanobacteriota</taxon>
        <taxon>Cyanophyceae</taxon>
        <taxon>Synechococcales</taxon>
        <taxon>environmental samples</taxon>
    </lineage>
</organism>
<proteinExistence type="predicted"/>
<dbReference type="Gene3D" id="1.10.10.60">
    <property type="entry name" value="Homeodomain-like"/>
    <property type="match status" value="1"/>
</dbReference>
<evidence type="ECO:0000313" key="1">
    <source>
        <dbReference type="EMBL" id="CAA9590594.1"/>
    </source>
</evidence>
<dbReference type="PANTHER" id="PTHR33215">
    <property type="entry name" value="PROTEIN DISTAL ANTENNA"/>
    <property type="match status" value="1"/>
</dbReference>
<dbReference type="GO" id="GO:0003677">
    <property type="term" value="F:DNA binding"/>
    <property type="evidence" value="ECO:0007669"/>
    <property type="project" value="InterPro"/>
</dbReference>
<dbReference type="GO" id="GO:0004803">
    <property type="term" value="F:transposase activity"/>
    <property type="evidence" value="ECO:0007669"/>
    <property type="project" value="InterPro"/>
</dbReference>
<dbReference type="EMBL" id="CADCWO010000265">
    <property type="protein sequence ID" value="CAA9590594.1"/>
    <property type="molecule type" value="Genomic_DNA"/>
</dbReference>
<dbReference type="InterPro" id="IPR009057">
    <property type="entry name" value="Homeodomain-like_sf"/>
</dbReference>
<dbReference type="AlphaFoldDB" id="A0A6J4VWM9"/>
<dbReference type="InterPro" id="IPR002514">
    <property type="entry name" value="Transposase_8"/>
</dbReference>
<dbReference type="SUPFAM" id="SSF46689">
    <property type="entry name" value="Homeodomain-like"/>
    <property type="match status" value="1"/>
</dbReference>
<name>A0A6J4VWM9_9CYAN</name>
<dbReference type="PANTHER" id="PTHR33215:SF13">
    <property type="entry name" value="PROTEIN DISTAL ANTENNA"/>
    <property type="match status" value="1"/>
</dbReference>
<dbReference type="GO" id="GO:0006313">
    <property type="term" value="P:DNA transposition"/>
    <property type="evidence" value="ECO:0007669"/>
    <property type="project" value="InterPro"/>
</dbReference>
<gene>
    <name evidence="1" type="ORF">AVDCRST_MAG81-5192</name>
</gene>